<dbReference type="SUPFAM" id="SSF54427">
    <property type="entry name" value="NTF2-like"/>
    <property type="match status" value="1"/>
</dbReference>
<dbReference type="Gene3D" id="3.30.200.20">
    <property type="entry name" value="Phosphorylase Kinase, domain 1"/>
    <property type="match status" value="1"/>
</dbReference>
<feature type="compositionally biased region" description="Low complexity" evidence="7">
    <location>
        <begin position="25"/>
        <end position="39"/>
    </location>
</feature>
<name>A0A485L4G8_9STRA</name>
<dbReference type="PROSITE" id="PS00107">
    <property type="entry name" value="PROTEIN_KINASE_ATP"/>
    <property type="match status" value="1"/>
</dbReference>
<dbReference type="SMART" id="SM00233">
    <property type="entry name" value="PH"/>
    <property type="match status" value="1"/>
</dbReference>
<dbReference type="Pfam" id="PF00069">
    <property type="entry name" value="Pkinase"/>
    <property type="match status" value="1"/>
</dbReference>
<dbReference type="Gene3D" id="1.10.510.10">
    <property type="entry name" value="Transferase(Phosphotransferase) domain 1"/>
    <property type="match status" value="1"/>
</dbReference>
<dbReference type="PROSITE" id="PS50003">
    <property type="entry name" value="PH_DOMAIN"/>
    <property type="match status" value="1"/>
</dbReference>
<evidence type="ECO:0000313" key="11">
    <source>
        <dbReference type="EMBL" id="VFT92565.1"/>
    </source>
</evidence>
<dbReference type="OrthoDB" id="69374at2759"/>
<reference evidence="10" key="2">
    <citation type="submission" date="2019-06" db="EMBL/GenBank/DDBJ databases">
        <title>Genomics analysis of Aphanomyces spp. identifies a new class of oomycete effector associated with host adaptation.</title>
        <authorList>
            <person name="Gaulin E."/>
        </authorList>
    </citation>
    <scope>NUCLEOTIDE SEQUENCE</scope>
    <source>
        <strain evidence="10">CBS 578.67</strain>
    </source>
</reference>
<dbReference type="Proteomes" id="UP000332933">
    <property type="component" value="Unassembled WGS sequence"/>
</dbReference>
<feature type="domain" description="PH" evidence="8">
    <location>
        <begin position="197"/>
        <end position="354"/>
    </location>
</feature>
<feature type="binding site" evidence="6">
    <location>
        <position position="822"/>
    </location>
    <ligand>
        <name>ATP</name>
        <dbReference type="ChEBI" id="CHEBI:30616"/>
    </ligand>
</feature>
<dbReference type="GO" id="GO:0004674">
    <property type="term" value="F:protein serine/threonine kinase activity"/>
    <property type="evidence" value="ECO:0007669"/>
    <property type="project" value="UniProtKB-KW"/>
</dbReference>
<evidence type="ECO:0000256" key="2">
    <source>
        <dbReference type="ARBA" id="ARBA00022679"/>
    </source>
</evidence>
<dbReference type="InterPro" id="IPR008271">
    <property type="entry name" value="Ser/Thr_kinase_AS"/>
</dbReference>
<evidence type="ECO:0000256" key="5">
    <source>
        <dbReference type="ARBA" id="ARBA00022840"/>
    </source>
</evidence>
<protein>
    <submittedName>
        <fullName evidence="11">Aste57867_15777 protein</fullName>
    </submittedName>
</protein>
<sequence length="1137" mass="126400">MFQVRSDYDRAFVYSQFAPTPRSGLPPHGGTPTNGTPRTSPDTRSRAATGSRVVDGQPCELAVEILADSVLEGDERLSTAARMSYSKSFVGVDEAAAALDAQHMQTLTLQDLIQGDQIGSGDDATPPHAAMHHAFSPTQPTASMLSRTASGNQLKGNPTRDTRGRSMSSSNVLRTAAASSKGNKIVGLKGLYEPSLMIHWEGYLMKRSDWLKHWETYYFVLHGRVLCCYLSEDDARLHPENSRIKDGRFTFSDKVVLDKVVDVRTQYDYDPQRQSGFSSPASSSAVSATVAPGSNGAVPMSSVGGVAATAPPPSKKNAPFRFIFETQNSKKLHFRAKSEASKQLWMHMASHGVADTDLDNSGLRRRGSFRSVGLGDFYAAYEYLIASLSEMEDRQKHNAQKKHRVNQEVPPNAPMASIRPKTDHILGRLFSILQPDVVLRSNYLPMVPFEGTYREFTGILDYFTNVSKSVKFKSFQVDGMSCEGQSGKRIVVVSGKETMQVRASNATFMQHWVHKLHFKEDGRMSRWEIFGDVVASSVVFKPQGFSMNLTLPSHSERVRESFVGGYVVAIKFKHLAGVRADPHQKYFIRCAFENESNEWHTQAQSKAIAATAAADGDTCHFDIHQELFLQLESLTRDDNTLLGVQFCHLATHEVLGSTTVNLAYFFNRAGMDSSWQTYTLSNANESFYGKMTLSVHISPLNESGSLASMPHTPGVKPRFPWLNSTRSSATLSHRHMFGSFVHDDLDQSMVDRLSLSPNGGGGTALSSAVTDAAPSLHQFIIGDSTFTISDRYRMVKVVGKGTYGVVIAASDCQYGGTYAIKKIAQFMRHPKVAMLAFREIQLMNKLGAHPCIMGVHELQRPLSFETFDDLYIVQSLMETDLCRVIHSKEHLSDEHIQYFMYQILCAIQYIHSANVLHRDLKPSNILVNSDCSVKVCDFGLARFATDQDLAEGLSEYVVTRWYRAPELLLANAYAMSIDVWSVGCIFGELLGRRVMFPGKSYVDQLKVIIEVVGTPSTFSFCDNPSARRFAGRQLLTQSPLIGKVAWPDVFPHANPEALNLLDKLLQFDPNDRVTATDALQHPYFDSCRNDEIESMIFSPQEHAAAAANDVPPANFDYRKVQPAQLKQLLFDEVMRER</sequence>
<dbReference type="PROSITE" id="PS50011">
    <property type="entry name" value="PROTEIN_KINASE_DOM"/>
    <property type="match status" value="1"/>
</dbReference>
<evidence type="ECO:0000259" key="8">
    <source>
        <dbReference type="PROSITE" id="PS50003"/>
    </source>
</evidence>
<dbReference type="PROSITE" id="PS00108">
    <property type="entry name" value="PROTEIN_KINASE_ST"/>
    <property type="match status" value="1"/>
</dbReference>
<reference evidence="11 12" key="1">
    <citation type="submission" date="2019-03" db="EMBL/GenBank/DDBJ databases">
        <authorList>
            <person name="Gaulin E."/>
            <person name="Dumas B."/>
        </authorList>
    </citation>
    <scope>NUCLEOTIDE SEQUENCE [LARGE SCALE GENOMIC DNA]</scope>
    <source>
        <strain evidence="11">CBS 568.67</strain>
    </source>
</reference>
<dbReference type="InterPro" id="IPR011009">
    <property type="entry name" value="Kinase-like_dom_sf"/>
</dbReference>
<evidence type="ECO:0000256" key="4">
    <source>
        <dbReference type="ARBA" id="ARBA00022777"/>
    </source>
</evidence>
<dbReference type="EMBL" id="VJMH01005755">
    <property type="protein sequence ID" value="KAF0693183.1"/>
    <property type="molecule type" value="Genomic_DNA"/>
</dbReference>
<evidence type="ECO:0000256" key="7">
    <source>
        <dbReference type="SAM" id="MobiDB-lite"/>
    </source>
</evidence>
<feature type="domain" description="Protein kinase" evidence="9">
    <location>
        <begin position="792"/>
        <end position="1084"/>
    </location>
</feature>
<gene>
    <name evidence="11" type="primary">Aste57867_15777</name>
    <name evidence="10" type="ORF">As57867_015721</name>
    <name evidence="11" type="ORF">ASTE57867_15777</name>
</gene>
<dbReference type="InterPro" id="IPR000719">
    <property type="entry name" value="Prot_kinase_dom"/>
</dbReference>
<dbReference type="GO" id="GO:0005524">
    <property type="term" value="F:ATP binding"/>
    <property type="evidence" value="ECO:0007669"/>
    <property type="project" value="UniProtKB-UniRule"/>
</dbReference>
<keyword evidence="12" id="KW-1185">Reference proteome</keyword>
<dbReference type="SUPFAM" id="SSF56112">
    <property type="entry name" value="Protein kinase-like (PK-like)"/>
    <property type="match status" value="1"/>
</dbReference>
<dbReference type="Gene3D" id="3.10.450.50">
    <property type="match status" value="1"/>
</dbReference>
<evidence type="ECO:0000256" key="1">
    <source>
        <dbReference type="ARBA" id="ARBA00022527"/>
    </source>
</evidence>
<dbReference type="SMART" id="SM00220">
    <property type="entry name" value="S_TKc"/>
    <property type="match status" value="1"/>
</dbReference>
<accession>A0A485L4G8</accession>
<dbReference type="InterPro" id="IPR050117">
    <property type="entry name" value="MAPK"/>
</dbReference>
<organism evidence="11 12">
    <name type="scientific">Aphanomyces stellatus</name>
    <dbReference type="NCBI Taxonomy" id="120398"/>
    <lineage>
        <taxon>Eukaryota</taxon>
        <taxon>Sar</taxon>
        <taxon>Stramenopiles</taxon>
        <taxon>Oomycota</taxon>
        <taxon>Saprolegniomycetes</taxon>
        <taxon>Saprolegniales</taxon>
        <taxon>Verrucalvaceae</taxon>
        <taxon>Aphanomyces</taxon>
    </lineage>
</organism>
<dbReference type="AlphaFoldDB" id="A0A485L4G8"/>
<proteinExistence type="predicted"/>
<evidence type="ECO:0000259" key="9">
    <source>
        <dbReference type="PROSITE" id="PS50011"/>
    </source>
</evidence>
<dbReference type="CDD" id="cd07834">
    <property type="entry name" value="STKc_MAPK"/>
    <property type="match status" value="1"/>
</dbReference>
<evidence type="ECO:0000256" key="3">
    <source>
        <dbReference type="ARBA" id="ARBA00022741"/>
    </source>
</evidence>
<dbReference type="InterPro" id="IPR011993">
    <property type="entry name" value="PH-like_dom_sf"/>
</dbReference>
<dbReference type="InterPro" id="IPR032710">
    <property type="entry name" value="NTF2-like_dom_sf"/>
</dbReference>
<dbReference type="PANTHER" id="PTHR24055">
    <property type="entry name" value="MITOGEN-ACTIVATED PROTEIN KINASE"/>
    <property type="match status" value="1"/>
</dbReference>
<dbReference type="FunFam" id="1.10.510.10:FF:000040">
    <property type="entry name" value="Mitogen-activated protein kinase"/>
    <property type="match status" value="1"/>
</dbReference>
<evidence type="ECO:0000256" key="6">
    <source>
        <dbReference type="PROSITE-ProRule" id="PRU10141"/>
    </source>
</evidence>
<keyword evidence="3 6" id="KW-0547">Nucleotide-binding</keyword>
<evidence type="ECO:0000313" key="10">
    <source>
        <dbReference type="EMBL" id="KAF0693183.1"/>
    </source>
</evidence>
<feature type="compositionally biased region" description="Polar residues" evidence="7">
    <location>
        <begin position="136"/>
        <end position="156"/>
    </location>
</feature>
<evidence type="ECO:0000313" key="12">
    <source>
        <dbReference type="Proteomes" id="UP000332933"/>
    </source>
</evidence>
<dbReference type="EMBL" id="CAADRA010005776">
    <property type="protein sequence ID" value="VFT92565.1"/>
    <property type="molecule type" value="Genomic_DNA"/>
</dbReference>
<keyword evidence="1" id="KW-0723">Serine/threonine-protein kinase</keyword>
<dbReference type="InterPro" id="IPR017441">
    <property type="entry name" value="Protein_kinase_ATP_BS"/>
</dbReference>
<dbReference type="InterPro" id="IPR001849">
    <property type="entry name" value="PH_domain"/>
</dbReference>
<feature type="region of interest" description="Disordered" evidence="7">
    <location>
        <begin position="131"/>
        <end position="170"/>
    </location>
</feature>
<dbReference type="SUPFAM" id="SSF50729">
    <property type="entry name" value="PH domain-like"/>
    <property type="match status" value="1"/>
</dbReference>
<dbReference type="Pfam" id="PF00169">
    <property type="entry name" value="PH"/>
    <property type="match status" value="1"/>
</dbReference>
<feature type="region of interest" description="Disordered" evidence="7">
    <location>
        <begin position="18"/>
        <end position="54"/>
    </location>
</feature>
<keyword evidence="2" id="KW-0808">Transferase</keyword>
<dbReference type="CDD" id="cd00821">
    <property type="entry name" value="PH"/>
    <property type="match status" value="1"/>
</dbReference>
<keyword evidence="4" id="KW-0418">Kinase</keyword>
<dbReference type="Gene3D" id="2.30.29.30">
    <property type="entry name" value="Pleckstrin-homology domain (PH domain)/Phosphotyrosine-binding domain (PTB)"/>
    <property type="match status" value="1"/>
</dbReference>
<keyword evidence="5 6" id="KW-0067">ATP-binding</keyword>